<dbReference type="EMBL" id="CP150845">
    <property type="protein sequence ID" value="WYZ20923.1"/>
    <property type="molecule type" value="Genomic_DNA"/>
</dbReference>
<accession>A0ABZ2UIE3</accession>
<dbReference type="Gene3D" id="3.30.300.20">
    <property type="match status" value="1"/>
</dbReference>
<dbReference type="SUPFAM" id="SSF82784">
    <property type="entry name" value="OsmC-like"/>
    <property type="match status" value="1"/>
</dbReference>
<dbReference type="InterPro" id="IPR003718">
    <property type="entry name" value="OsmC/Ohr_fam"/>
</dbReference>
<dbReference type="PANTHER" id="PTHR42830:SF2">
    <property type="entry name" value="OSMC_OHR FAMILY PROTEIN"/>
    <property type="match status" value="1"/>
</dbReference>
<dbReference type="Pfam" id="PF02566">
    <property type="entry name" value="OsmC"/>
    <property type="match status" value="1"/>
</dbReference>
<dbReference type="InterPro" id="IPR036102">
    <property type="entry name" value="OsmC/Ohrsf"/>
</dbReference>
<dbReference type="InterPro" id="IPR052707">
    <property type="entry name" value="OsmC_Ohr_Peroxiredoxin"/>
</dbReference>
<name>A0ABZ2UIE3_9FLAO</name>
<gene>
    <name evidence="1" type="ORF">AABD74_05530</name>
</gene>
<proteinExistence type="predicted"/>
<dbReference type="PANTHER" id="PTHR42830">
    <property type="entry name" value="OSMOTICALLY INDUCIBLE FAMILY PROTEIN"/>
    <property type="match status" value="1"/>
</dbReference>
<organism evidence="1 2">
    <name type="scientific">Flavobacterium soyae</name>
    <dbReference type="NCBI Taxonomy" id="2903098"/>
    <lineage>
        <taxon>Bacteria</taxon>
        <taxon>Pseudomonadati</taxon>
        <taxon>Bacteroidota</taxon>
        <taxon>Flavobacteriia</taxon>
        <taxon>Flavobacteriales</taxon>
        <taxon>Flavobacteriaceae</taxon>
        <taxon>Flavobacterium</taxon>
    </lineage>
</organism>
<sequence>MKHLFKAALNWTSNKNQEETTSKLYNKNHQIKIEGKSVLDVSAAKAFKGDPSLYNPEDLLLSSLVSCHMMSYLYVCSQNEIEVLEYSDNAEATLEVSPDGSGRFVEVRLYPKVKISNPNQIELALDLHFKANQLCFIANSCNFPVLHEASCEVFTI</sequence>
<dbReference type="RefSeq" id="WP_406844913.1">
    <property type="nucleotide sequence ID" value="NZ_CP150845.1"/>
</dbReference>
<dbReference type="Proteomes" id="UP001623852">
    <property type="component" value="Chromosome"/>
</dbReference>
<evidence type="ECO:0000313" key="2">
    <source>
        <dbReference type="Proteomes" id="UP001623852"/>
    </source>
</evidence>
<dbReference type="InterPro" id="IPR015946">
    <property type="entry name" value="KH_dom-like_a/b"/>
</dbReference>
<evidence type="ECO:0000313" key="1">
    <source>
        <dbReference type="EMBL" id="WYZ20923.1"/>
    </source>
</evidence>
<reference evidence="1 2" key="1">
    <citation type="submission" date="2024-03" db="EMBL/GenBank/DDBJ databases">
        <title>Flavobacterium soyae.</title>
        <authorList>
            <person name="Zheng W."/>
        </authorList>
    </citation>
    <scope>NUCLEOTIDE SEQUENCE [LARGE SCALE GENOMIC DNA]</scope>
    <source>
        <strain evidence="1 2">55</strain>
    </source>
</reference>
<protein>
    <submittedName>
        <fullName evidence="1">OsmC family protein</fullName>
    </submittedName>
</protein>
<keyword evidence="2" id="KW-1185">Reference proteome</keyword>